<comment type="caution">
    <text evidence="1">The sequence shown here is derived from an EMBL/GenBank/DDBJ whole genome shotgun (WGS) entry which is preliminary data.</text>
</comment>
<keyword evidence="2" id="KW-1185">Reference proteome</keyword>
<accession>A0ACC2TH56</accession>
<evidence type="ECO:0000313" key="1">
    <source>
        <dbReference type="EMBL" id="KAJ9073857.1"/>
    </source>
</evidence>
<organism evidence="1 2">
    <name type="scientific">Entomophthora muscae</name>
    <dbReference type="NCBI Taxonomy" id="34485"/>
    <lineage>
        <taxon>Eukaryota</taxon>
        <taxon>Fungi</taxon>
        <taxon>Fungi incertae sedis</taxon>
        <taxon>Zoopagomycota</taxon>
        <taxon>Entomophthoromycotina</taxon>
        <taxon>Entomophthoromycetes</taxon>
        <taxon>Entomophthorales</taxon>
        <taxon>Entomophthoraceae</taxon>
        <taxon>Entomophthora</taxon>
    </lineage>
</organism>
<dbReference type="EMBL" id="QTSX02002883">
    <property type="protein sequence ID" value="KAJ9073857.1"/>
    <property type="molecule type" value="Genomic_DNA"/>
</dbReference>
<proteinExistence type="predicted"/>
<reference evidence="1" key="1">
    <citation type="submission" date="2022-04" db="EMBL/GenBank/DDBJ databases">
        <title>Genome of the entomopathogenic fungus Entomophthora muscae.</title>
        <authorList>
            <person name="Elya C."/>
            <person name="Lovett B.R."/>
            <person name="Lee E."/>
            <person name="Macias A.M."/>
            <person name="Hajek A.E."/>
            <person name="De Bivort B.L."/>
            <person name="Kasson M.T."/>
            <person name="De Fine Licht H.H."/>
            <person name="Stajich J.E."/>
        </authorList>
    </citation>
    <scope>NUCLEOTIDE SEQUENCE</scope>
    <source>
        <strain evidence="1">Berkeley</strain>
    </source>
</reference>
<evidence type="ECO:0000313" key="2">
    <source>
        <dbReference type="Proteomes" id="UP001165960"/>
    </source>
</evidence>
<protein>
    <submittedName>
        <fullName evidence="1">Uncharacterized protein</fullName>
    </submittedName>
</protein>
<name>A0ACC2TH56_9FUNG</name>
<gene>
    <name evidence="1" type="ORF">DSO57_1012187</name>
</gene>
<sequence length="361" mass="41294">MFQRIAITLLALTGTLDALKTTIKSPGGMFSVELHCKYIEKQCQKFKKTIELVNQFFENAFKVKKRINVKVQLVDCQDENGLADNVLASTAPNYSIPQYKVPDKYYPNALLKQTQGDNFGPLDFTVLINGNSKFYFPEDFATLQNGYSIIDTITHEFLHGMGFSVDFADGILNAAIAPRFETESVLDKKPDTITFQFNPFMQHIYTKDGIKMTKLIHEMNKENRVILKEGKVQLSDYHLEKVERFLKYANTPKGFYFKTSTNDHIYLDTSPPFIPGASLSHLDDMHKEDEEALMTKSRFKNTGAHDVDLKGWKTSPFGPKTLRIMETFGYTLNPNPHRKKSLLGFKDDMLACKKKLYIFCP</sequence>
<dbReference type="Proteomes" id="UP001165960">
    <property type="component" value="Unassembled WGS sequence"/>
</dbReference>